<organism evidence="2 3">
    <name type="scientific">Sporolactobacillus kofuensis</name>
    <dbReference type="NCBI Taxonomy" id="269672"/>
    <lineage>
        <taxon>Bacteria</taxon>
        <taxon>Bacillati</taxon>
        <taxon>Bacillota</taxon>
        <taxon>Bacilli</taxon>
        <taxon>Bacillales</taxon>
        <taxon>Sporolactobacillaceae</taxon>
        <taxon>Sporolactobacillus</taxon>
    </lineage>
</organism>
<keyword evidence="2" id="KW-0808">Transferase</keyword>
<evidence type="ECO:0000313" key="2">
    <source>
        <dbReference type="EMBL" id="MFC6386184.1"/>
    </source>
</evidence>
<dbReference type="RefSeq" id="WP_253052850.1">
    <property type="nucleotide sequence ID" value="NZ_JAMXWN010000003.1"/>
</dbReference>
<dbReference type="InterPro" id="IPR027365">
    <property type="entry name" value="GNAT_acetyltra_YdfB-like"/>
</dbReference>
<evidence type="ECO:0000259" key="1">
    <source>
        <dbReference type="PROSITE" id="PS51186"/>
    </source>
</evidence>
<dbReference type="Gene3D" id="3.40.630.30">
    <property type="match status" value="1"/>
</dbReference>
<proteinExistence type="predicted"/>
<dbReference type="SUPFAM" id="SSF55729">
    <property type="entry name" value="Acyl-CoA N-acyltransferases (Nat)"/>
    <property type="match status" value="1"/>
</dbReference>
<sequence>MIRQLTEKDRNQILAFAGDRPAENLFIIGDIEAFGIEDDALTLWGDFDSQGDLLSILLRYMGNFIPYAQDPDALDGQSWAKVIQESGQLGRLSGLQSLVEKIVPHIQLPIVKKQTCQYAKRDLQLPIDNQEKLTDVKMLFPEEAEKVIQLRNSRFTSYAESPETLQKNMNKGISRTYYIERNNELVSSVSTAAETRRAAMIVGVCTKKDYEHQGYATSCLIKTIRALRAEHKQPCLFYDNPKAGRIYERLGFLPIETWMMVTY</sequence>
<evidence type="ECO:0000313" key="3">
    <source>
        <dbReference type="Proteomes" id="UP001596267"/>
    </source>
</evidence>
<gene>
    <name evidence="2" type="ORF">ACFP7A_06195</name>
</gene>
<comment type="caution">
    <text evidence="2">The sequence shown here is derived from an EMBL/GenBank/DDBJ whole genome shotgun (WGS) entry which is preliminary data.</text>
</comment>
<keyword evidence="3" id="KW-1185">Reference proteome</keyword>
<dbReference type="Pfam" id="PF12746">
    <property type="entry name" value="GNAT_acetyltran"/>
    <property type="match status" value="1"/>
</dbReference>
<name>A0ABW1WDD0_9BACL</name>
<dbReference type="Proteomes" id="UP001596267">
    <property type="component" value="Unassembled WGS sequence"/>
</dbReference>
<dbReference type="GO" id="GO:0016746">
    <property type="term" value="F:acyltransferase activity"/>
    <property type="evidence" value="ECO:0007669"/>
    <property type="project" value="UniProtKB-KW"/>
</dbReference>
<dbReference type="PROSITE" id="PS51186">
    <property type="entry name" value="GNAT"/>
    <property type="match status" value="1"/>
</dbReference>
<keyword evidence="2" id="KW-0012">Acyltransferase</keyword>
<accession>A0ABW1WDD0</accession>
<dbReference type="InterPro" id="IPR016181">
    <property type="entry name" value="Acyl_CoA_acyltransferase"/>
</dbReference>
<dbReference type="EMBL" id="JBHSTQ010000004">
    <property type="protein sequence ID" value="MFC6386184.1"/>
    <property type="molecule type" value="Genomic_DNA"/>
</dbReference>
<dbReference type="InterPro" id="IPR000182">
    <property type="entry name" value="GNAT_dom"/>
</dbReference>
<dbReference type="EC" id="2.3.1.-" evidence="2"/>
<reference evidence="3" key="1">
    <citation type="journal article" date="2019" name="Int. J. Syst. Evol. Microbiol.">
        <title>The Global Catalogue of Microorganisms (GCM) 10K type strain sequencing project: providing services to taxonomists for standard genome sequencing and annotation.</title>
        <authorList>
            <consortium name="The Broad Institute Genomics Platform"/>
            <consortium name="The Broad Institute Genome Sequencing Center for Infectious Disease"/>
            <person name="Wu L."/>
            <person name="Ma J."/>
        </authorList>
    </citation>
    <scope>NUCLEOTIDE SEQUENCE [LARGE SCALE GENOMIC DNA]</scope>
    <source>
        <strain evidence="3">CCUG 42001</strain>
    </source>
</reference>
<protein>
    <submittedName>
        <fullName evidence="2">GNAT family N-acetyltransferase</fullName>
        <ecNumber evidence="2">2.3.1.-</ecNumber>
    </submittedName>
</protein>
<feature type="domain" description="N-acetyltransferase" evidence="1">
    <location>
        <begin position="134"/>
        <end position="263"/>
    </location>
</feature>